<accession>A0A834I446</accession>
<dbReference type="EMBL" id="JAACXV010013947">
    <property type="protein sequence ID" value="KAF7271523.1"/>
    <property type="molecule type" value="Genomic_DNA"/>
</dbReference>
<gene>
    <name evidence="2" type="ORF">GWI33_015598</name>
</gene>
<dbReference type="Proteomes" id="UP000625711">
    <property type="component" value="Unassembled WGS sequence"/>
</dbReference>
<evidence type="ECO:0000256" key="1">
    <source>
        <dbReference type="SAM" id="MobiDB-lite"/>
    </source>
</evidence>
<comment type="caution">
    <text evidence="2">The sequence shown here is derived from an EMBL/GenBank/DDBJ whole genome shotgun (WGS) entry which is preliminary data.</text>
</comment>
<sequence length="101" mass="10733">MGYHLNGATNQYATERAEELPPIGVPGSEMARDRVNETVTVFIVHWLFSSLKVGENGGKKSGGASGDRLGNGGPLLKIEIDARVSKKSVIGGWVKSTLHEG</sequence>
<name>A0A834I446_RHYFE</name>
<dbReference type="AlphaFoldDB" id="A0A834I446"/>
<organism evidence="2 3">
    <name type="scientific">Rhynchophorus ferrugineus</name>
    <name type="common">Red palm weevil</name>
    <name type="synonym">Curculio ferrugineus</name>
    <dbReference type="NCBI Taxonomy" id="354439"/>
    <lineage>
        <taxon>Eukaryota</taxon>
        <taxon>Metazoa</taxon>
        <taxon>Ecdysozoa</taxon>
        <taxon>Arthropoda</taxon>
        <taxon>Hexapoda</taxon>
        <taxon>Insecta</taxon>
        <taxon>Pterygota</taxon>
        <taxon>Neoptera</taxon>
        <taxon>Endopterygota</taxon>
        <taxon>Coleoptera</taxon>
        <taxon>Polyphaga</taxon>
        <taxon>Cucujiformia</taxon>
        <taxon>Curculionidae</taxon>
        <taxon>Dryophthorinae</taxon>
        <taxon>Rhynchophorus</taxon>
    </lineage>
</organism>
<reference evidence="2" key="1">
    <citation type="submission" date="2020-08" db="EMBL/GenBank/DDBJ databases">
        <title>Genome sequencing and assembly of the red palm weevil Rhynchophorus ferrugineus.</title>
        <authorList>
            <person name="Dias G.B."/>
            <person name="Bergman C.M."/>
            <person name="Manee M."/>
        </authorList>
    </citation>
    <scope>NUCLEOTIDE SEQUENCE</scope>
    <source>
        <strain evidence="2">AA-2017</strain>
        <tissue evidence="2">Whole larva</tissue>
    </source>
</reference>
<evidence type="ECO:0000313" key="3">
    <source>
        <dbReference type="Proteomes" id="UP000625711"/>
    </source>
</evidence>
<evidence type="ECO:0000313" key="2">
    <source>
        <dbReference type="EMBL" id="KAF7271523.1"/>
    </source>
</evidence>
<protein>
    <submittedName>
        <fullName evidence="2">Uncharacterized protein</fullName>
    </submittedName>
</protein>
<proteinExistence type="predicted"/>
<feature type="region of interest" description="Disordered" evidence="1">
    <location>
        <begin position="1"/>
        <end position="25"/>
    </location>
</feature>
<keyword evidence="3" id="KW-1185">Reference proteome</keyword>